<reference evidence="2" key="1">
    <citation type="journal article" date="2019" name="Int. J. Syst. Evol. Microbiol.">
        <title>The Global Catalogue of Microorganisms (GCM) 10K type strain sequencing project: providing services to taxonomists for standard genome sequencing and annotation.</title>
        <authorList>
            <consortium name="The Broad Institute Genomics Platform"/>
            <consortium name="The Broad Institute Genome Sequencing Center for Infectious Disease"/>
            <person name="Wu L."/>
            <person name="Ma J."/>
        </authorList>
    </citation>
    <scope>NUCLEOTIDE SEQUENCE [LARGE SCALE GENOMIC DNA]</scope>
    <source>
        <strain evidence="2">JCM 16904</strain>
    </source>
</reference>
<dbReference type="EMBL" id="BAAAZP010000101">
    <property type="protein sequence ID" value="GAA3683822.1"/>
    <property type="molecule type" value="Genomic_DNA"/>
</dbReference>
<proteinExistence type="predicted"/>
<name>A0ABP7CC91_9ACTN</name>
<gene>
    <name evidence="1" type="ORF">GCM10022224_055510</name>
</gene>
<organism evidence="1 2">
    <name type="scientific">Nonomuraea antimicrobica</name>
    <dbReference type="NCBI Taxonomy" id="561173"/>
    <lineage>
        <taxon>Bacteria</taxon>
        <taxon>Bacillati</taxon>
        <taxon>Actinomycetota</taxon>
        <taxon>Actinomycetes</taxon>
        <taxon>Streptosporangiales</taxon>
        <taxon>Streptosporangiaceae</taxon>
        <taxon>Nonomuraea</taxon>
    </lineage>
</organism>
<evidence type="ECO:0000313" key="2">
    <source>
        <dbReference type="Proteomes" id="UP001500902"/>
    </source>
</evidence>
<keyword evidence="2" id="KW-1185">Reference proteome</keyword>
<dbReference type="RefSeq" id="WP_344884290.1">
    <property type="nucleotide sequence ID" value="NZ_BAAAZP010000101.1"/>
</dbReference>
<comment type="caution">
    <text evidence="1">The sequence shown here is derived from an EMBL/GenBank/DDBJ whole genome shotgun (WGS) entry which is preliminary data.</text>
</comment>
<accession>A0ABP7CC91</accession>
<sequence length="634" mass="68863">MKKARTFYVASEAIGDVEAYVDSSRAWAVRHAQRQGLYEQLPEMRLVTKVTRGLNPAIHWVDRDGVAGKDLLSRLPIAERALLFTEGPHGPEPLWLRLNEQGLPFHPHSWNGVFRTANQRCNGGENTTEPLAAETMGPLLVWAMRMVDDFADDILAAWAETQRLKAAACSNPSTPAGKAALHAYLDPLINGMAPLPATPNQGRVALARHYVGGKAGASESQIRTFSEQNDLKAAVGGRPGPCPLNILVTGWIAGGPWREVLDFNEAAGLMRHLGTAAFVVCAYLTGMSPGEVLGLRTGCCPDPKHDEHGNVGRHLIRGRDYKNSVDEHGNHRSAGTEREVPWVAITPVVNAVRVPERMVPEGCLLFDHDAHDLRKSRPGTGSLKPISLGTRIEAFIAWANAEATTHGLSDQFVPPDPHGPVGTQRFRRSLAWHIARRPNGLVALAIQYGHLRSTFVSDGYASRSRGGIHELIDVETVRAVADTVADLRDGLQAGEGISGPAARRVIKAVASATVFAGATITALTARRLIANEDVMIYDNPQAFVLCHYKRAQALCHRDGVKDTPSLDHCVPGCGNIVRTDRHATDLRDHADVLDKRAAHTPQPISDRLHARAGKLRALADNHNHSQITLQEPSA</sequence>
<evidence type="ECO:0008006" key="3">
    <source>
        <dbReference type="Google" id="ProtNLM"/>
    </source>
</evidence>
<dbReference type="Proteomes" id="UP001500902">
    <property type="component" value="Unassembled WGS sequence"/>
</dbReference>
<evidence type="ECO:0000313" key="1">
    <source>
        <dbReference type="EMBL" id="GAA3683822.1"/>
    </source>
</evidence>
<protein>
    <recommendedName>
        <fullName evidence="3">Integrase</fullName>
    </recommendedName>
</protein>